<dbReference type="GeneID" id="106755171"/>
<dbReference type="OrthoDB" id="1842647at2759"/>
<dbReference type="KEGG" id="vra:106755171"/>
<dbReference type="PANTHER" id="PTHR31170:SF21">
    <property type="match status" value="1"/>
</dbReference>
<dbReference type="STRING" id="3916.A0A1S3TG68"/>
<evidence type="ECO:0000313" key="4">
    <source>
        <dbReference type="RefSeq" id="XP_014492766.2"/>
    </source>
</evidence>
<feature type="transmembrane region" description="Helical" evidence="2">
    <location>
        <begin position="404"/>
        <end position="431"/>
    </location>
</feature>
<feature type="transmembrane region" description="Helical" evidence="2">
    <location>
        <begin position="443"/>
        <end position="461"/>
    </location>
</feature>
<keyword evidence="2" id="KW-0812">Transmembrane</keyword>
<evidence type="ECO:0000256" key="1">
    <source>
        <dbReference type="SAM" id="MobiDB-lite"/>
    </source>
</evidence>
<keyword evidence="2" id="KW-1133">Transmembrane helix</keyword>
<evidence type="ECO:0000256" key="2">
    <source>
        <dbReference type="SAM" id="Phobius"/>
    </source>
</evidence>
<sequence>MTSKWRGDMKRELESGNSGKQEESHHRVCIYRVPSSLRRIKPKAYTPKNISIGPYHHGAPHLRDMEDLKKRFYRRLFNNNSNEAKLGEAFKFLEKEQHQVRRFYNEEIKLSPDKFLKMVLVDGSFIVQLLRELSKCEFRKVPPSLSPWMLPIIRYEMIMLENQLPMFVLNKLFELTSADSAPSGPTITLKDLALRFFYPLLQVDSNYIADSKKAGELSELHFLDLLRSSIMPNNILESGKADVERKSKPHMIRSVTELMEAGVKIKADERKKLLDISFGKNLGFSGRKLTIPALYINDHTCTVFRNMVAFENCHQDCDRMVTAYLFFFNGLVNSAGDVSFLRYKGVIHHSLGNDNTVSKLINNITKEIVLDKHKWYLYKVVNEANEYSDTFYARVRASLVHQYFTSWVVIASTLGSLLVLYFTFIQIVFSFGKLSKAFENQSFGSVIYNVLCLPYICWINLN</sequence>
<feature type="region of interest" description="Disordered" evidence="1">
    <location>
        <begin position="1"/>
        <end position="26"/>
    </location>
</feature>
<dbReference type="Pfam" id="PF03140">
    <property type="entry name" value="DUF247"/>
    <property type="match status" value="1"/>
</dbReference>
<keyword evidence="3" id="KW-1185">Reference proteome</keyword>
<dbReference type="PANTHER" id="PTHR31170">
    <property type="entry name" value="BNAC04G53230D PROTEIN"/>
    <property type="match status" value="1"/>
</dbReference>
<dbReference type="AlphaFoldDB" id="A0A1S3TG68"/>
<evidence type="ECO:0000313" key="3">
    <source>
        <dbReference type="Proteomes" id="UP000087766"/>
    </source>
</evidence>
<reference evidence="4" key="1">
    <citation type="submission" date="2025-08" db="UniProtKB">
        <authorList>
            <consortium name="RefSeq"/>
        </authorList>
    </citation>
    <scope>IDENTIFICATION</scope>
    <source>
        <tissue evidence="4">Leaf</tissue>
    </source>
</reference>
<name>A0A1S3TG68_VIGRR</name>
<dbReference type="RefSeq" id="XP_014492766.2">
    <property type="nucleotide sequence ID" value="XM_014637280.2"/>
</dbReference>
<dbReference type="InterPro" id="IPR004158">
    <property type="entry name" value="DUF247_pln"/>
</dbReference>
<dbReference type="Proteomes" id="UP000087766">
    <property type="component" value="Unplaced"/>
</dbReference>
<proteinExistence type="predicted"/>
<gene>
    <name evidence="4" type="primary">LOC106755171</name>
</gene>
<organism evidence="3 4">
    <name type="scientific">Vigna radiata var. radiata</name>
    <name type="common">Mung bean</name>
    <name type="synonym">Phaseolus aureus</name>
    <dbReference type="NCBI Taxonomy" id="3916"/>
    <lineage>
        <taxon>Eukaryota</taxon>
        <taxon>Viridiplantae</taxon>
        <taxon>Streptophyta</taxon>
        <taxon>Embryophyta</taxon>
        <taxon>Tracheophyta</taxon>
        <taxon>Spermatophyta</taxon>
        <taxon>Magnoliopsida</taxon>
        <taxon>eudicotyledons</taxon>
        <taxon>Gunneridae</taxon>
        <taxon>Pentapetalae</taxon>
        <taxon>rosids</taxon>
        <taxon>fabids</taxon>
        <taxon>Fabales</taxon>
        <taxon>Fabaceae</taxon>
        <taxon>Papilionoideae</taxon>
        <taxon>50 kb inversion clade</taxon>
        <taxon>NPAAA clade</taxon>
        <taxon>indigoferoid/millettioid clade</taxon>
        <taxon>Phaseoleae</taxon>
        <taxon>Vigna</taxon>
    </lineage>
</organism>
<keyword evidence="2" id="KW-0472">Membrane</keyword>
<protein>
    <submittedName>
        <fullName evidence="4">UPF0481 protein At3g47200-like</fullName>
    </submittedName>
</protein>
<accession>A0A1S3TG68</accession>